<proteinExistence type="predicted"/>
<dbReference type="RefSeq" id="WP_133211204.1">
    <property type="nucleotide sequence ID" value="NZ_SMSE01000002.1"/>
</dbReference>
<dbReference type="AlphaFoldDB" id="A0A4R5LR89"/>
<dbReference type="OrthoDB" id="8449754at2"/>
<evidence type="ECO:0000313" key="2">
    <source>
        <dbReference type="Proteomes" id="UP000295554"/>
    </source>
</evidence>
<name>A0A4R5LR89_9GAMM</name>
<evidence type="ECO:0008006" key="3">
    <source>
        <dbReference type="Google" id="ProtNLM"/>
    </source>
</evidence>
<evidence type="ECO:0000313" key="1">
    <source>
        <dbReference type="EMBL" id="TDG13330.1"/>
    </source>
</evidence>
<keyword evidence="2" id="KW-1185">Reference proteome</keyword>
<accession>A0A4R5LR89</accession>
<dbReference type="Proteomes" id="UP000295554">
    <property type="component" value="Unassembled WGS sequence"/>
</dbReference>
<comment type="caution">
    <text evidence="1">The sequence shown here is derived from an EMBL/GenBank/DDBJ whole genome shotgun (WGS) entry which is preliminary data.</text>
</comment>
<sequence>MAQGDYSEEAFLDFLRQGAMAGAIRPGTARARKKAADQLLVQLRSYERRDLRQLDVDELCTRFHKLQGSTIRPETLQIYNERLKAGLRDFFSWADDPNSFSSIEGETPEVQLVAARDDPGQARAREELALNPPRSPHEIFPVPIRENLVVYLQNVPLDLTPQEADRIARVIRALAQPVTGE</sequence>
<organism evidence="1 2">
    <name type="scientific">Seongchinamella unica</name>
    <dbReference type="NCBI Taxonomy" id="2547392"/>
    <lineage>
        <taxon>Bacteria</taxon>
        <taxon>Pseudomonadati</taxon>
        <taxon>Pseudomonadota</taxon>
        <taxon>Gammaproteobacteria</taxon>
        <taxon>Cellvibrionales</taxon>
        <taxon>Halieaceae</taxon>
        <taxon>Seongchinamella</taxon>
    </lineage>
</organism>
<reference evidence="1 2" key="1">
    <citation type="submission" date="2019-03" db="EMBL/GenBank/DDBJ databases">
        <title>Seongchinamella monodicae gen. nov., sp. nov., a novel member of the Gammaproteobacteria isolated from a tidal mudflat of beach.</title>
        <authorList>
            <person name="Yang H.G."/>
            <person name="Kang J.W."/>
            <person name="Lee S.D."/>
        </authorList>
    </citation>
    <scope>NUCLEOTIDE SEQUENCE [LARGE SCALE GENOMIC DNA]</scope>
    <source>
        <strain evidence="1 2">GH4-78</strain>
    </source>
</reference>
<gene>
    <name evidence="1" type="ORF">E2F43_07240</name>
</gene>
<protein>
    <recommendedName>
        <fullName evidence="3">Core-binding (CB) domain-containing protein</fullName>
    </recommendedName>
</protein>
<dbReference type="EMBL" id="SMSE01000002">
    <property type="protein sequence ID" value="TDG13330.1"/>
    <property type="molecule type" value="Genomic_DNA"/>
</dbReference>